<accession>A0A8H6RTU1</accession>
<evidence type="ECO:0000313" key="3">
    <source>
        <dbReference type="Proteomes" id="UP000660729"/>
    </source>
</evidence>
<feature type="compositionally biased region" description="Basic residues" evidence="1">
    <location>
        <begin position="1"/>
        <end position="10"/>
    </location>
</feature>
<dbReference type="EMBL" id="JABCIY010000015">
    <property type="protein sequence ID" value="KAF7197364.1"/>
    <property type="molecule type" value="Genomic_DNA"/>
</dbReference>
<comment type="caution">
    <text evidence="2">The sequence shown here is derived from an EMBL/GenBank/DDBJ whole genome shotgun (WGS) entry which is preliminary data.</text>
</comment>
<keyword evidence="3" id="KW-1185">Reference proteome</keyword>
<protein>
    <submittedName>
        <fullName evidence="2">Uncharacterized protein</fullName>
    </submittedName>
</protein>
<evidence type="ECO:0000313" key="2">
    <source>
        <dbReference type="EMBL" id="KAF7197364.1"/>
    </source>
</evidence>
<reference evidence="2" key="1">
    <citation type="submission" date="2020-04" db="EMBL/GenBank/DDBJ databases">
        <title>Draft genome resource of the tomato pathogen Pseudocercospora fuligena.</title>
        <authorList>
            <person name="Zaccaron A."/>
        </authorList>
    </citation>
    <scope>NUCLEOTIDE SEQUENCE</scope>
    <source>
        <strain evidence="2">PF001</strain>
    </source>
</reference>
<dbReference type="AlphaFoldDB" id="A0A8H6RTU1"/>
<gene>
    <name evidence="2" type="ORF">HII31_01174</name>
</gene>
<sequence>MSRKKNKHAKAAVSNAAQPPPQRPPARVCPQCTTNLVKQRSPQGTICKPCSDINHNNREVQHEQSRLAKMAAKAAAQDVSKQSAPPRAEYEVGSKVPCEHCANQQQLIEVGEDGKALCDRCLAPFRFQCLPPELQDHVFEHCINDCIETKIFTLEPSKAPSANPGEQEGVKKTSTRVYMKHVEEGHYYKDRRFTLGMPFERVDRASHKRISNLLAIHVSINDPKKTSPRIPIIAQVVNGNFNSAANALDGFSPSEKTAIRQRKMKFQVSIVCTDHMATVDVASLNRFLGAVDVPFEIIFECPPGKGMYPLHDLQLWNFNRGSDPPFDVNTANTINKLYSEWEMRCVRLSRYEWRNERGKAASVQPLKEPGHIWCACRPFEKCPQGLMVCEIGYGHDRNRHICHSMAVNPHDTIPECEHFEDIESDEEEDYKPTGKGWQKEFGMPAERYLQRVEDGSEAGV</sequence>
<proteinExistence type="predicted"/>
<name>A0A8H6RTU1_9PEZI</name>
<feature type="region of interest" description="Disordered" evidence="1">
    <location>
        <begin position="1"/>
        <end position="27"/>
    </location>
</feature>
<dbReference type="Proteomes" id="UP000660729">
    <property type="component" value="Unassembled WGS sequence"/>
</dbReference>
<organism evidence="2 3">
    <name type="scientific">Pseudocercospora fuligena</name>
    <dbReference type="NCBI Taxonomy" id="685502"/>
    <lineage>
        <taxon>Eukaryota</taxon>
        <taxon>Fungi</taxon>
        <taxon>Dikarya</taxon>
        <taxon>Ascomycota</taxon>
        <taxon>Pezizomycotina</taxon>
        <taxon>Dothideomycetes</taxon>
        <taxon>Dothideomycetidae</taxon>
        <taxon>Mycosphaerellales</taxon>
        <taxon>Mycosphaerellaceae</taxon>
        <taxon>Pseudocercospora</taxon>
    </lineage>
</organism>
<evidence type="ECO:0000256" key="1">
    <source>
        <dbReference type="SAM" id="MobiDB-lite"/>
    </source>
</evidence>